<evidence type="ECO:0000256" key="2">
    <source>
        <dbReference type="SAM" id="Phobius"/>
    </source>
</evidence>
<keyword evidence="4" id="KW-1185">Reference proteome</keyword>
<evidence type="ECO:0000313" key="3">
    <source>
        <dbReference type="EMBL" id="RED64672.1"/>
    </source>
</evidence>
<dbReference type="OrthoDB" id="1677957at2"/>
<proteinExistence type="predicted"/>
<feature type="transmembrane region" description="Helical" evidence="2">
    <location>
        <begin position="232"/>
        <end position="253"/>
    </location>
</feature>
<dbReference type="RefSeq" id="WP_115991449.1">
    <property type="nucleotide sequence ID" value="NZ_QRDY01000002.1"/>
</dbReference>
<feature type="transmembrane region" description="Helical" evidence="2">
    <location>
        <begin position="141"/>
        <end position="163"/>
    </location>
</feature>
<evidence type="ECO:0000256" key="1">
    <source>
        <dbReference type="SAM" id="MobiDB-lite"/>
    </source>
</evidence>
<gene>
    <name evidence="3" type="ORF">DFP95_10292</name>
</gene>
<name>A0A3D9ISE1_9BACL</name>
<feature type="compositionally biased region" description="Low complexity" evidence="1">
    <location>
        <begin position="48"/>
        <end position="65"/>
    </location>
</feature>
<dbReference type="EMBL" id="QRDY01000002">
    <property type="protein sequence ID" value="RED64672.1"/>
    <property type="molecule type" value="Genomic_DNA"/>
</dbReference>
<evidence type="ECO:0008006" key="5">
    <source>
        <dbReference type="Google" id="ProtNLM"/>
    </source>
</evidence>
<protein>
    <recommendedName>
        <fullName evidence="5">Phage-related protein</fullName>
    </recommendedName>
</protein>
<reference evidence="3 4" key="1">
    <citation type="submission" date="2018-07" db="EMBL/GenBank/DDBJ databases">
        <title>Genomic Encyclopedia of Type Strains, Phase III (KMG-III): the genomes of soil and plant-associated and newly described type strains.</title>
        <authorList>
            <person name="Whitman W."/>
        </authorList>
    </citation>
    <scope>NUCLEOTIDE SEQUENCE [LARGE SCALE GENOMIC DNA]</scope>
    <source>
        <strain evidence="3 4">CECT 8236</strain>
    </source>
</reference>
<accession>A0A3D9ISE1</accession>
<dbReference type="Proteomes" id="UP000256869">
    <property type="component" value="Unassembled WGS sequence"/>
</dbReference>
<feature type="region of interest" description="Disordered" evidence="1">
    <location>
        <begin position="43"/>
        <end position="65"/>
    </location>
</feature>
<sequence length="474" mass="51095">MASAESALSLFNEVESTYGSLMKSIKQTADAFQNLGEVPRAMEETMTSGGSSQSVSGSNEQGSSQSSSAAAQQLTMVQPILSSINDIVEADILGNISKMSDLITKTIPVWLSLNWPILLIGAAIGVILLFLDQLGISVTDIISLAGVFFTWLFEIINQGIMFLTPIIQGLWDLFLQALPVIGPLVLGLVAAFATYYGILFAVSAIMAVYQGVINVVRMAQIALNMAMWSNPIPFFIGLIVGLIVALLAIIAALKPVRDFFAEMFRTMGDIISTAVGWYIDMWTGFINGFIDGVNIFLSGINKVVNAVGSFLGIKAEANLELERIDSSKFKAGLQNGIKDTFNTIADATEDFNVDKAALHLDKLSKPSGEKPAIPENPDMKKWDAGSAATADIPRVGEVGRIGKIDDTVDVSSEDLKTMRELAEIKSIQNFVTLTPTVQVQTGDIQNEVDVNEMLKRIEEAMTKEITSSAQGVYA</sequence>
<evidence type="ECO:0000313" key="4">
    <source>
        <dbReference type="Proteomes" id="UP000256869"/>
    </source>
</evidence>
<keyword evidence="2" id="KW-1133">Transmembrane helix</keyword>
<keyword evidence="2" id="KW-0472">Membrane</keyword>
<feature type="transmembrane region" description="Helical" evidence="2">
    <location>
        <begin position="107"/>
        <end position="129"/>
    </location>
</feature>
<keyword evidence="2" id="KW-0812">Transmembrane</keyword>
<feature type="transmembrane region" description="Helical" evidence="2">
    <location>
        <begin position="184"/>
        <end position="212"/>
    </location>
</feature>
<organism evidence="3 4">
    <name type="scientific">Cohnella lupini</name>
    <dbReference type="NCBI Taxonomy" id="1294267"/>
    <lineage>
        <taxon>Bacteria</taxon>
        <taxon>Bacillati</taxon>
        <taxon>Bacillota</taxon>
        <taxon>Bacilli</taxon>
        <taxon>Bacillales</taxon>
        <taxon>Paenibacillaceae</taxon>
        <taxon>Cohnella</taxon>
    </lineage>
</organism>
<comment type="caution">
    <text evidence="3">The sequence shown here is derived from an EMBL/GenBank/DDBJ whole genome shotgun (WGS) entry which is preliminary data.</text>
</comment>
<dbReference type="AlphaFoldDB" id="A0A3D9ISE1"/>